<dbReference type="SMART" id="SM00892">
    <property type="entry name" value="Endonuclease_NS"/>
    <property type="match status" value="1"/>
</dbReference>
<organism evidence="14 15">
    <name type="scientific">Patiriisocius marinistellae</name>
    <dbReference type="NCBI Taxonomy" id="2494560"/>
    <lineage>
        <taxon>Bacteria</taxon>
        <taxon>Pseudomonadati</taxon>
        <taxon>Bacteroidota</taxon>
        <taxon>Flavobacteriia</taxon>
        <taxon>Flavobacteriales</taxon>
        <taxon>Flavobacteriaceae</taxon>
        <taxon>Patiriisocius</taxon>
    </lineage>
</organism>
<accession>A0A5J4FU95</accession>
<evidence type="ECO:0000313" key="15">
    <source>
        <dbReference type="Proteomes" id="UP000326994"/>
    </source>
</evidence>
<dbReference type="PANTHER" id="PTHR13966:SF5">
    <property type="entry name" value="ENDONUCLEASE G, MITOCHONDRIAL"/>
    <property type="match status" value="1"/>
</dbReference>
<comment type="caution">
    <text evidence="14">The sequence shown here is derived from an EMBL/GenBank/DDBJ whole genome shotgun (WGS) entry which is preliminary data.</text>
</comment>
<comment type="cofactor">
    <cofactor evidence="1 10">
        <name>Mg(2+)</name>
        <dbReference type="ChEBI" id="CHEBI:18420"/>
    </cofactor>
</comment>
<sequence>MQRKYIYPLLMVIVTVVLYYMNQNVDQANAPYPDISDSDGFLEPSVEFGDAMLPSSTTGAIVAHASYTLSYSEPHEQAEWVAYELQPKHIKRNDFKRPYFIEDRDVKTKSADWRNYKKSGYDRGHLCPAGDRGFDYDAYFETFLTSNISPQNHDFNAGIWNSLEQKVRYWAGRYDGVYVITGGILKNGLKTIGEERVSVPDEFYKIVIDKSKGRYKVAAFIIPNKPTDDSFYEYVTSVDIIESKTGIDFFPALDDAIENKMEASSDLKFWE</sequence>
<dbReference type="InterPro" id="IPR044925">
    <property type="entry name" value="His-Me_finger_sf"/>
</dbReference>
<dbReference type="Gene3D" id="3.40.570.10">
    <property type="entry name" value="Extracellular Endonuclease, subunit A"/>
    <property type="match status" value="1"/>
</dbReference>
<dbReference type="RefSeq" id="WP_151893310.1">
    <property type="nucleotide sequence ID" value="NZ_BKCF01000001.1"/>
</dbReference>
<keyword evidence="3 10" id="KW-0540">Nuclease</keyword>
<proteinExistence type="inferred from homology"/>
<protein>
    <recommendedName>
        <fullName evidence="10">Endonuclease</fullName>
        <ecNumber evidence="10">3.1.30.-</ecNumber>
    </recommendedName>
</protein>
<evidence type="ECO:0000256" key="6">
    <source>
        <dbReference type="ARBA" id="ARBA00022801"/>
    </source>
</evidence>
<keyword evidence="5 10" id="KW-0255">Endonuclease</keyword>
<dbReference type="EMBL" id="BKCF01000001">
    <property type="protein sequence ID" value="GEQ85390.1"/>
    <property type="molecule type" value="Genomic_DNA"/>
</dbReference>
<comment type="similarity">
    <text evidence="2 10">Belongs to the DNA/RNA non-specific endonuclease family.</text>
</comment>
<keyword evidence="4 9" id="KW-0479">Metal-binding</keyword>
<feature type="binding site" evidence="9">
    <location>
        <position position="156"/>
    </location>
    <ligand>
        <name>Mg(2+)</name>
        <dbReference type="ChEBI" id="CHEBI:18420"/>
        <note>catalytic</note>
    </ligand>
</feature>
<keyword evidence="11" id="KW-0472">Membrane</keyword>
<feature type="transmembrane region" description="Helical" evidence="11">
    <location>
        <begin position="5"/>
        <end position="21"/>
    </location>
</feature>
<name>A0A5J4FU95_9FLAO</name>
<dbReference type="GO" id="GO:0003676">
    <property type="term" value="F:nucleic acid binding"/>
    <property type="evidence" value="ECO:0007669"/>
    <property type="project" value="InterPro"/>
</dbReference>
<evidence type="ECO:0000256" key="11">
    <source>
        <dbReference type="SAM" id="Phobius"/>
    </source>
</evidence>
<feature type="domain" description="DNA/RNA non-specific endonuclease/pyrophosphatase/phosphodiesterase" evidence="13">
    <location>
        <begin position="63"/>
        <end position="256"/>
    </location>
</feature>
<evidence type="ECO:0000256" key="4">
    <source>
        <dbReference type="ARBA" id="ARBA00022723"/>
    </source>
</evidence>
<evidence type="ECO:0000256" key="7">
    <source>
        <dbReference type="ARBA" id="ARBA00022842"/>
    </source>
</evidence>
<evidence type="ECO:0000259" key="13">
    <source>
        <dbReference type="SMART" id="SM00892"/>
    </source>
</evidence>
<dbReference type="PANTHER" id="PTHR13966">
    <property type="entry name" value="ENDONUCLEASE RELATED"/>
    <property type="match status" value="1"/>
</dbReference>
<keyword evidence="11" id="KW-0812">Transmembrane</keyword>
<keyword evidence="6 10" id="KW-0378">Hydrolase</keyword>
<feature type="active site" description="Proton acceptor" evidence="8">
    <location>
        <position position="125"/>
    </location>
</feature>
<dbReference type="PROSITE" id="PS01070">
    <property type="entry name" value="NUCLEASE_NON_SPEC"/>
    <property type="match status" value="1"/>
</dbReference>
<dbReference type="AlphaFoldDB" id="A0A5J4FU95"/>
<dbReference type="GO" id="GO:0004519">
    <property type="term" value="F:endonuclease activity"/>
    <property type="evidence" value="ECO:0007669"/>
    <property type="project" value="UniProtKB-UniRule"/>
</dbReference>
<gene>
    <name evidence="14" type="primary">nucA</name>
    <name evidence="14" type="ORF">ULMS_08980</name>
</gene>
<dbReference type="SUPFAM" id="SSF54060">
    <property type="entry name" value="His-Me finger endonucleases"/>
    <property type="match status" value="1"/>
</dbReference>
<evidence type="ECO:0000256" key="9">
    <source>
        <dbReference type="PIRSR" id="PIRSR640255-2"/>
    </source>
</evidence>
<dbReference type="SMART" id="SM00477">
    <property type="entry name" value="NUC"/>
    <property type="match status" value="1"/>
</dbReference>
<keyword evidence="15" id="KW-1185">Reference proteome</keyword>
<evidence type="ECO:0000256" key="10">
    <source>
        <dbReference type="RuleBase" id="RU366055"/>
    </source>
</evidence>
<reference evidence="14 15" key="1">
    <citation type="submission" date="2019-08" db="EMBL/GenBank/DDBJ databases">
        <title>Ulvibacter marinistellae sp. nov., isolated from a starfish, Patiria pectinifera.</title>
        <authorList>
            <person name="Kawano K."/>
            <person name="Ushijima N."/>
            <person name="Kihara M."/>
            <person name="Itoh H."/>
        </authorList>
    </citation>
    <scope>NUCLEOTIDE SEQUENCE [LARGE SCALE GENOMIC DNA]</scope>
    <source>
        <strain evidence="14 15">KK4</strain>
    </source>
</reference>
<feature type="domain" description="ENPP1-3/EXOG-like endonuclease/phosphodiesterase" evidence="12">
    <location>
        <begin position="64"/>
        <end position="256"/>
    </location>
</feature>
<dbReference type="GO" id="GO:0016787">
    <property type="term" value="F:hydrolase activity"/>
    <property type="evidence" value="ECO:0007669"/>
    <property type="project" value="UniProtKB-KW"/>
</dbReference>
<dbReference type="InterPro" id="IPR001604">
    <property type="entry name" value="Endo_G_ENPP1-like_dom"/>
</dbReference>
<keyword evidence="7" id="KW-0460">Magnesium</keyword>
<dbReference type="Pfam" id="PF01223">
    <property type="entry name" value="Endonuclease_NS"/>
    <property type="match status" value="1"/>
</dbReference>
<dbReference type="InterPro" id="IPR018524">
    <property type="entry name" value="DNA/RNA_endonuclease_AS"/>
</dbReference>
<evidence type="ECO:0000313" key="14">
    <source>
        <dbReference type="EMBL" id="GEQ85390.1"/>
    </source>
</evidence>
<dbReference type="InterPro" id="IPR020821">
    <property type="entry name" value="ENPP1-3/EXOG-like_nuc-like"/>
</dbReference>
<dbReference type="InterPro" id="IPR040255">
    <property type="entry name" value="Non-specific_endonuclease"/>
</dbReference>
<evidence type="ECO:0000256" key="3">
    <source>
        <dbReference type="ARBA" id="ARBA00022722"/>
    </source>
</evidence>
<dbReference type="GO" id="GO:0046872">
    <property type="term" value="F:metal ion binding"/>
    <property type="evidence" value="ECO:0007669"/>
    <property type="project" value="UniProtKB-KW"/>
</dbReference>
<dbReference type="InterPro" id="IPR044929">
    <property type="entry name" value="DNA/RNA_non-sp_Endonuclease_sf"/>
</dbReference>
<evidence type="ECO:0000256" key="8">
    <source>
        <dbReference type="PIRSR" id="PIRSR640255-1"/>
    </source>
</evidence>
<dbReference type="Proteomes" id="UP000326994">
    <property type="component" value="Unassembled WGS sequence"/>
</dbReference>
<evidence type="ECO:0000259" key="12">
    <source>
        <dbReference type="SMART" id="SM00477"/>
    </source>
</evidence>
<evidence type="ECO:0000256" key="1">
    <source>
        <dbReference type="ARBA" id="ARBA00001946"/>
    </source>
</evidence>
<evidence type="ECO:0000256" key="5">
    <source>
        <dbReference type="ARBA" id="ARBA00022759"/>
    </source>
</evidence>
<dbReference type="OrthoDB" id="9811262at2"/>
<dbReference type="EC" id="3.1.30.-" evidence="10"/>
<keyword evidence="11" id="KW-1133">Transmembrane helix</keyword>
<evidence type="ECO:0000256" key="2">
    <source>
        <dbReference type="ARBA" id="ARBA00010052"/>
    </source>
</evidence>